<name>A0A6M2B9D3_9GAMM</name>
<keyword evidence="2" id="KW-1185">Reference proteome</keyword>
<dbReference type="GO" id="GO:0016853">
    <property type="term" value="F:isomerase activity"/>
    <property type="evidence" value="ECO:0007669"/>
    <property type="project" value="InterPro"/>
</dbReference>
<dbReference type="AlphaFoldDB" id="A0A6M2B9D3"/>
<reference evidence="1 2" key="1">
    <citation type="submission" date="2020-03" db="EMBL/GenBank/DDBJ databases">
        <title>Rahnella aceri sp. nov., isoated from traditional Jeju Makgeolli.</title>
        <authorList>
            <person name="Kim I.S."/>
            <person name="Jeon D."/>
        </authorList>
    </citation>
    <scope>NUCLEOTIDE SEQUENCE [LARGE SCALE GENOMIC DNA]</scope>
    <source>
        <strain evidence="1 2">Lac-M11</strain>
    </source>
</reference>
<comment type="caution">
    <text evidence="1">The sequence shown here is derived from an EMBL/GenBank/DDBJ whole genome shotgun (WGS) entry which is preliminary data.</text>
</comment>
<dbReference type="CDD" id="cd09021">
    <property type="entry name" value="Aldose_epim_Ec_YphB"/>
    <property type="match status" value="1"/>
</dbReference>
<dbReference type="Pfam" id="PF01263">
    <property type="entry name" value="Aldose_epim"/>
    <property type="match status" value="1"/>
</dbReference>
<dbReference type="InterPro" id="IPR008183">
    <property type="entry name" value="Aldose_1/G6P_1-epimerase"/>
</dbReference>
<protein>
    <submittedName>
        <fullName evidence="1">Aldose 1-epimerase</fullName>
    </submittedName>
</protein>
<gene>
    <name evidence="1" type="ORF">GW579_19355</name>
</gene>
<dbReference type="SUPFAM" id="SSF74650">
    <property type="entry name" value="Galactose mutarotase-like"/>
    <property type="match status" value="1"/>
</dbReference>
<dbReference type="EMBL" id="JAADJS010000005">
    <property type="protein sequence ID" value="NGX89243.1"/>
    <property type="molecule type" value="Genomic_DNA"/>
</dbReference>
<accession>A0A6M2B9D3</accession>
<evidence type="ECO:0000313" key="2">
    <source>
        <dbReference type="Proteomes" id="UP000476696"/>
    </source>
</evidence>
<evidence type="ECO:0000313" key="1">
    <source>
        <dbReference type="EMBL" id="NGX89243.1"/>
    </source>
</evidence>
<proteinExistence type="predicted"/>
<sequence length="301" mass="33115">MPLCSLENRHLALTVSSSGGTILQLSARRSGGDFPLLRPAMLSDETPAAQSACFPLVPFGNRLKGNAFSFEGKTYCLSPNTADAHYLHGDGWLAEWDCIFQGAESMTLAFEHHSDSYCYRAEQRFLLAGDRLEVTMTVTNLADYALPFGLGWHPFFPLTASTRLQAVASGYWQEEAQCVAGKHHQNLPADLDFCTSQPLPRRWVNNGFSGWNGSADIVWPDAGQQLRLTTQPACPVYFLFMSDTRFDPGYQHDFFCIEPMTHAANDHHLPGGGSLTVLSPGAHLTQQMSLQCIALCGDEHA</sequence>
<dbReference type="GO" id="GO:0030246">
    <property type="term" value="F:carbohydrate binding"/>
    <property type="evidence" value="ECO:0007669"/>
    <property type="project" value="InterPro"/>
</dbReference>
<dbReference type="Gene3D" id="2.70.98.10">
    <property type="match status" value="1"/>
</dbReference>
<organism evidence="1 2">
    <name type="scientific">Rahnella contaminans</name>
    <dbReference type="NCBI Taxonomy" id="2703882"/>
    <lineage>
        <taxon>Bacteria</taxon>
        <taxon>Pseudomonadati</taxon>
        <taxon>Pseudomonadota</taxon>
        <taxon>Gammaproteobacteria</taxon>
        <taxon>Enterobacterales</taxon>
        <taxon>Yersiniaceae</taxon>
        <taxon>Rahnella</taxon>
    </lineage>
</organism>
<dbReference type="RefSeq" id="WP_165061231.1">
    <property type="nucleotide sequence ID" value="NZ_JAADJS010000005.1"/>
</dbReference>
<dbReference type="InterPro" id="IPR011013">
    <property type="entry name" value="Gal_mutarotase_sf_dom"/>
</dbReference>
<dbReference type="GO" id="GO:0005975">
    <property type="term" value="P:carbohydrate metabolic process"/>
    <property type="evidence" value="ECO:0007669"/>
    <property type="project" value="InterPro"/>
</dbReference>
<dbReference type="Proteomes" id="UP000476696">
    <property type="component" value="Unassembled WGS sequence"/>
</dbReference>
<dbReference type="InterPro" id="IPR014718">
    <property type="entry name" value="GH-type_carb-bd"/>
</dbReference>